<dbReference type="OrthoDB" id="3648675at2"/>
<dbReference type="Gene3D" id="3.40.50.300">
    <property type="entry name" value="P-loop containing nucleotide triphosphate hydrolases"/>
    <property type="match status" value="1"/>
</dbReference>
<dbReference type="AlphaFoldDB" id="A0A511D8R4"/>
<keyword evidence="1" id="KW-0472">Membrane</keyword>
<evidence type="ECO:0000313" key="3">
    <source>
        <dbReference type="Proteomes" id="UP000321328"/>
    </source>
</evidence>
<name>A0A511D8R4_9PSEU</name>
<accession>A0A511D8R4</accession>
<gene>
    <name evidence="2" type="ORF">PA7_31650</name>
</gene>
<evidence type="ECO:0000313" key="2">
    <source>
        <dbReference type="EMBL" id="GEL19328.1"/>
    </source>
</evidence>
<organism evidence="2 3">
    <name type="scientific">Pseudonocardia asaccharolytica DSM 44247 = NBRC 16224</name>
    <dbReference type="NCBI Taxonomy" id="1123024"/>
    <lineage>
        <taxon>Bacteria</taxon>
        <taxon>Bacillati</taxon>
        <taxon>Actinomycetota</taxon>
        <taxon>Actinomycetes</taxon>
        <taxon>Pseudonocardiales</taxon>
        <taxon>Pseudonocardiaceae</taxon>
        <taxon>Pseudonocardia</taxon>
    </lineage>
</organism>
<sequence length="627" mass="67302">MGRRARREQQLRAAEIRAALAAELEPPRPRATRTGRRLLWRGRRSLAPLGVLAGLWLAGWLLSGESPVAVGVAAGVVAAGWWGVRLRHRLDRAVERIYAGALLGLGGVWLAWTAAAGVDATDQWLVLAGAAAAGPWWQHHWPRDGRDVPEPEIPATVGQLWEQHVADQGGPVTGARLYEPGVTEHGRSWSVQLVPGRQPLARVLARLPEISQGLRQPIDRIVLEQHPDTDDPSIARLQIIDRSPIKDTVYFDRPRVVDGRILLGPYADGIGEAIWRLYTTNSMWGGFVLGGSGSGKSRLIEAIAVAARAMGHTLVIYLDGQDGASSPILAKYATWSGGPAQAPMILGALERGMAIRQKYNRVGELAGFTPSPALPGVLCIVDECHRAFDSRTAGRWAAVAREGRKVGVAVLAASQHSGLDTFGHSEPLRSSLLAGNGVALRTASRMAGHLIPGLELDPYELPVLPGFGYLVAAAGSGARTAPFRARYLPDAKDAAEHELPVPTVEEWFTQTADAELDEMTARAFGPDFTARHEQAAASRAADLAEISGAQPVTSPPVEPGDPGTTREQVAQLLADGPRQFKVLIEQTGRSRSGVRAALQELLEDQRVRRSEHGVWELVEAGGSARGC</sequence>
<keyword evidence="3" id="KW-1185">Reference proteome</keyword>
<feature type="transmembrane region" description="Helical" evidence="1">
    <location>
        <begin position="96"/>
        <end position="115"/>
    </location>
</feature>
<reference evidence="2 3" key="1">
    <citation type="submission" date="2019-07" db="EMBL/GenBank/DDBJ databases">
        <title>Whole genome shotgun sequence of Pseudonocardia asaccharolytica NBRC 16224.</title>
        <authorList>
            <person name="Hosoyama A."/>
            <person name="Uohara A."/>
            <person name="Ohji S."/>
            <person name="Ichikawa N."/>
        </authorList>
    </citation>
    <scope>NUCLEOTIDE SEQUENCE [LARGE SCALE GENOMIC DNA]</scope>
    <source>
        <strain evidence="2 3">NBRC 16224</strain>
    </source>
</reference>
<dbReference type="RefSeq" id="WP_028930565.1">
    <property type="nucleotide sequence ID" value="NZ_AUII01000012.1"/>
</dbReference>
<feature type="transmembrane region" description="Helical" evidence="1">
    <location>
        <begin position="46"/>
        <end position="62"/>
    </location>
</feature>
<evidence type="ECO:0000256" key="1">
    <source>
        <dbReference type="SAM" id="Phobius"/>
    </source>
</evidence>
<dbReference type="Proteomes" id="UP000321328">
    <property type="component" value="Unassembled WGS sequence"/>
</dbReference>
<feature type="transmembrane region" description="Helical" evidence="1">
    <location>
        <begin position="68"/>
        <end position="84"/>
    </location>
</feature>
<evidence type="ECO:0008006" key="4">
    <source>
        <dbReference type="Google" id="ProtNLM"/>
    </source>
</evidence>
<dbReference type="InterPro" id="IPR027417">
    <property type="entry name" value="P-loop_NTPase"/>
</dbReference>
<proteinExistence type="predicted"/>
<dbReference type="CDD" id="cd01127">
    <property type="entry name" value="TrwB_TraG_TraD_VirD4"/>
    <property type="match status" value="1"/>
</dbReference>
<protein>
    <recommendedName>
        <fullName evidence="4">FtsK domain-containing protein</fullName>
    </recommendedName>
</protein>
<comment type="caution">
    <text evidence="2">The sequence shown here is derived from an EMBL/GenBank/DDBJ whole genome shotgun (WGS) entry which is preliminary data.</text>
</comment>
<dbReference type="STRING" id="1123024.GCA_000423625_02859"/>
<dbReference type="EMBL" id="BJVI01000035">
    <property type="protein sequence ID" value="GEL19328.1"/>
    <property type="molecule type" value="Genomic_DNA"/>
</dbReference>
<keyword evidence="1" id="KW-1133">Transmembrane helix</keyword>
<keyword evidence="1" id="KW-0812">Transmembrane</keyword>
<dbReference type="SUPFAM" id="SSF52540">
    <property type="entry name" value="P-loop containing nucleoside triphosphate hydrolases"/>
    <property type="match status" value="1"/>
</dbReference>